<evidence type="ECO:0000256" key="4">
    <source>
        <dbReference type="ARBA" id="ARBA00022691"/>
    </source>
</evidence>
<dbReference type="SFLD" id="SFLDF00288">
    <property type="entry name" value="HemN-like__clustered_with_nucl"/>
    <property type="match status" value="1"/>
</dbReference>
<dbReference type="InterPro" id="IPR010723">
    <property type="entry name" value="HemN_C"/>
</dbReference>
<evidence type="ECO:0000256" key="3">
    <source>
        <dbReference type="ARBA" id="ARBA00022617"/>
    </source>
</evidence>
<comment type="subcellular location">
    <subcellularLocation>
        <location evidence="9">Cytoplasm</location>
    </subcellularLocation>
</comment>
<gene>
    <name evidence="11" type="primary">hemW</name>
    <name evidence="11" type="ORF">ACFSB2_24340</name>
</gene>
<keyword evidence="6 9" id="KW-0408">Iron</keyword>
<dbReference type="InterPro" id="IPR034505">
    <property type="entry name" value="Coproporphyrinogen-III_oxidase"/>
</dbReference>
<protein>
    <recommendedName>
        <fullName evidence="2 9">Heme chaperone HemW</fullName>
    </recommendedName>
</protein>
<sequence>MTHQVPMDLLREKTPTSLYVHIPFCKSRCFYCDFNTYVAPEHVMENYANALDAEFAQLAPAAAAPLQTVFFGGGTPTLPPLSILERMLKSLRAHFAFADDAEVTFESNPDSIDVAKLRLLREYGVNRLSFGAQTFRDRLLLTIGRSHDAKTVIEGVEAAAGVGFAHINVDLMFGLPEQSLADVDHALSQVLSLPVDHLSAYWLKVEAGTPFGKWREMGELPLPGEDLEADMYQMVRERLVAAGYAHYEISNFARVNGHAKHNLVYWRNAPYFAAGAGAHGYVGGARYENERRLAPYMAALGAGNRPIADEHAVSLREAAEDSMMLGLRLAEGVSRAAFKARFGVEIEQLYGGLIPELLERGWLLCVDDAYRIPDDLWPVANVIFEKFVTADVLD</sequence>
<dbReference type="SFLD" id="SFLDF00562">
    <property type="entry name" value="HemN-like__clustered_with_heat"/>
    <property type="match status" value="1"/>
</dbReference>
<comment type="caution">
    <text evidence="11">The sequence shown here is derived from an EMBL/GenBank/DDBJ whole genome shotgun (WGS) entry which is preliminary data.</text>
</comment>
<dbReference type="Gene3D" id="3.20.20.70">
    <property type="entry name" value="Aldolase class I"/>
    <property type="match status" value="1"/>
</dbReference>
<evidence type="ECO:0000256" key="8">
    <source>
        <dbReference type="ARBA" id="ARBA00023186"/>
    </source>
</evidence>
<dbReference type="InterPro" id="IPR058240">
    <property type="entry name" value="rSAM_sf"/>
</dbReference>
<reference evidence="12" key="1">
    <citation type="journal article" date="2019" name="Int. J. Syst. Evol. Microbiol.">
        <title>The Global Catalogue of Microorganisms (GCM) 10K type strain sequencing project: providing services to taxonomists for standard genome sequencing and annotation.</title>
        <authorList>
            <consortium name="The Broad Institute Genomics Platform"/>
            <consortium name="The Broad Institute Genome Sequencing Center for Infectious Disease"/>
            <person name="Wu L."/>
            <person name="Ma J."/>
        </authorList>
    </citation>
    <scope>NUCLEOTIDE SEQUENCE [LARGE SCALE GENOMIC DNA]</scope>
    <source>
        <strain evidence="12">CGMCC 1.12286</strain>
    </source>
</reference>
<evidence type="ECO:0000256" key="1">
    <source>
        <dbReference type="ARBA" id="ARBA00006100"/>
    </source>
</evidence>
<dbReference type="SUPFAM" id="SSF102114">
    <property type="entry name" value="Radical SAM enzymes"/>
    <property type="match status" value="1"/>
</dbReference>
<dbReference type="InterPro" id="IPR004559">
    <property type="entry name" value="HemW-like"/>
</dbReference>
<evidence type="ECO:0000256" key="6">
    <source>
        <dbReference type="ARBA" id="ARBA00023004"/>
    </source>
</evidence>
<dbReference type="SFLD" id="SFLDG01082">
    <property type="entry name" value="B12-binding_domain_containing"/>
    <property type="match status" value="1"/>
</dbReference>
<dbReference type="SFLD" id="SFLDG01065">
    <property type="entry name" value="anaerobic_coproporphyrinogen-I"/>
    <property type="match status" value="1"/>
</dbReference>
<dbReference type="InterPro" id="IPR006638">
    <property type="entry name" value="Elp3/MiaA/NifB-like_rSAM"/>
</dbReference>
<evidence type="ECO:0000256" key="7">
    <source>
        <dbReference type="ARBA" id="ARBA00023014"/>
    </source>
</evidence>
<dbReference type="EMBL" id="JBHUCX010000099">
    <property type="protein sequence ID" value="MFD1677797.1"/>
    <property type="molecule type" value="Genomic_DNA"/>
</dbReference>
<dbReference type="Pfam" id="PF04055">
    <property type="entry name" value="Radical_SAM"/>
    <property type="match status" value="1"/>
</dbReference>
<keyword evidence="12" id="KW-1185">Reference proteome</keyword>
<dbReference type="CDD" id="cd01335">
    <property type="entry name" value="Radical_SAM"/>
    <property type="match status" value="1"/>
</dbReference>
<dbReference type="Pfam" id="PF06969">
    <property type="entry name" value="HemN_C"/>
    <property type="match status" value="1"/>
</dbReference>
<evidence type="ECO:0000313" key="11">
    <source>
        <dbReference type="EMBL" id="MFD1677797.1"/>
    </source>
</evidence>
<keyword evidence="9" id="KW-0963">Cytoplasm</keyword>
<keyword evidence="5 9" id="KW-0479">Metal-binding</keyword>
<keyword evidence="9" id="KW-0004">4Fe-4S</keyword>
<evidence type="ECO:0000256" key="2">
    <source>
        <dbReference type="ARBA" id="ARBA00017228"/>
    </source>
</evidence>
<dbReference type="InterPro" id="IPR013785">
    <property type="entry name" value="Aldolase_TIM"/>
</dbReference>
<evidence type="ECO:0000256" key="9">
    <source>
        <dbReference type="RuleBase" id="RU364116"/>
    </source>
</evidence>
<dbReference type="InterPro" id="IPR007197">
    <property type="entry name" value="rSAM"/>
</dbReference>
<dbReference type="SMART" id="SM00729">
    <property type="entry name" value="Elp3"/>
    <property type="match status" value="1"/>
</dbReference>
<evidence type="ECO:0000313" key="12">
    <source>
        <dbReference type="Proteomes" id="UP001597079"/>
    </source>
</evidence>
<keyword evidence="3 9" id="KW-0349">Heme</keyword>
<accession>A0ABW4JSE1</accession>
<comment type="similarity">
    <text evidence="1">Belongs to the anaerobic coproporphyrinogen-III oxidase family. HemW subfamily.</text>
</comment>
<dbReference type="PANTHER" id="PTHR13932">
    <property type="entry name" value="COPROPORPHYRINIGEN III OXIDASE"/>
    <property type="match status" value="1"/>
</dbReference>
<dbReference type="SFLD" id="SFLDS00029">
    <property type="entry name" value="Radical_SAM"/>
    <property type="match status" value="1"/>
</dbReference>
<keyword evidence="4 9" id="KW-0949">S-adenosyl-L-methionine</keyword>
<evidence type="ECO:0000256" key="5">
    <source>
        <dbReference type="ARBA" id="ARBA00022723"/>
    </source>
</evidence>
<evidence type="ECO:0000259" key="10">
    <source>
        <dbReference type="PROSITE" id="PS51918"/>
    </source>
</evidence>
<proteinExistence type="inferred from homology"/>
<name>A0ABW4JSE1_9BACL</name>
<dbReference type="RefSeq" id="WP_377945710.1">
    <property type="nucleotide sequence ID" value="NZ_JBHUCX010000099.1"/>
</dbReference>
<feature type="domain" description="Radical SAM core" evidence="10">
    <location>
        <begin position="10"/>
        <end position="245"/>
    </location>
</feature>
<dbReference type="Proteomes" id="UP001597079">
    <property type="component" value="Unassembled WGS sequence"/>
</dbReference>
<comment type="function">
    <text evidence="9">Probably acts as a heme chaperone, transferring heme to an unknown acceptor. Binds one molecule of heme per monomer, possibly covalently. Binds 1 [4Fe-4S] cluster. The cluster is coordinated with 3 cysteines and an exchangeable S-adenosyl-L-methionine.</text>
</comment>
<organism evidence="11 12">
    <name type="scientific">Alicyclobacillus fodiniaquatilis</name>
    <dbReference type="NCBI Taxonomy" id="1661150"/>
    <lineage>
        <taxon>Bacteria</taxon>
        <taxon>Bacillati</taxon>
        <taxon>Bacillota</taxon>
        <taxon>Bacilli</taxon>
        <taxon>Bacillales</taxon>
        <taxon>Alicyclobacillaceae</taxon>
        <taxon>Alicyclobacillus</taxon>
    </lineage>
</organism>
<keyword evidence="7 9" id="KW-0411">Iron-sulfur</keyword>
<dbReference type="PANTHER" id="PTHR13932:SF5">
    <property type="entry name" value="RADICAL S-ADENOSYL METHIONINE DOMAIN-CONTAINING PROTEIN 1, MITOCHONDRIAL"/>
    <property type="match status" value="1"/>
</dbReference>
<keyword evidence="8 9" id="KW-0143">Chaperone</keyword>
<dbReference type="PROSITE" id="PS51918">
    <property type="entry name" value="RADICAL_SAM"/>
    <property type="match status" value="1"/>
</dbReference>
<dbReference type="NCBIfam" id="TIGR00539">
    <property type="entry name" value="hemN_rel"/>
    <property type="match status" value="1"/>
</dbReference>